<keyword evidence="3" id="KW-1185">Reference proteome</keyword>
<sequence length="485" mass="48922">MAAHDGESPELVRVKLCLSKEAPKQQAKIKRATKRHELVEVEDFVFRRKRKAVAPSPAAGPLPAAATGPGQQGSSPAAAAIRQGLQLDAASPKPGTAAAAAEQGDTDAAMTDQAAQEDQSPADAEEVPAAEAEPAAPAPAAAQADDEQQQLPEQELELGQEDATTEEAPLATAAAAAETPAAAAAAAAETPAAAAEPAQPAQFSVAPSELCDLVEWVFLNERKKLPGTSTDAARTAAAQFRQAFSEQLQQHAAAKAAEARAAGEEQQEQEVAPQLTVLPYLVEQQKAALQDKRAKLLQEEAHWLQLQQQYNDMHTAAAAGAPADPAAAEAETAEAEAAGTPRADATAAAAAAPLADSAAADTSNAGAPAAAAAVAAAAAAAGTVDAAAAGEAAAGDGPVCAQQAVKVRGVQLKVEMLLALVSKMEHLVASAETAARTLQAGYHAEKFKVFPHINSPAALIKSIIGSQHAAEAPGEGDGAGPSSGN</sequence>
<gene>
    <name evidence="2" type="ORF">BQ4739_LOCUS785</name>
</gene>
<feature type="compositionally biased region" description="Low complexity" evidence="1">
    <location>
        <begin position="129"/>
        <end position="143"/>
    </location>
</feature>
<evidence type="ECO:0000313" key="2">
    <source>
        <dbReference type="EMBL" id="SZX60209.1"/>
    </source>
</evidence>
<name>A0A383V674_TETOB</name>
<protein>
    <submittedName>
        <fullName evidence="2">Uncharacterized protein</fullName>
    </submittedName>
</protein>
<feature type="compositionally biased region" description="Low complexity" evidence="1">
    <location>
        <begin position="166"/>
        <end position="199"/>
    </location>
</feature>
<feature type="compositionally biased region" description="Acidic residues" evidence="1">
    <location>
        <begin position="144"/>
        <end position="165"/>
    </location>
</feature>
<dbReference type="AlphaFoldDB" id="A0A383V674"/>
<feature type="compositionally biased region" description="Low complexity" evidence="1">
    <location>
        <begin position="53"/>
        <end position="69"/>
    </location>
</feature>
<reference evidence="2 3" key="1">
    <citation type="submission" date="2016-10" db="EMBL/GenBank/DDBJ databases">
        <authorList>
            <person name="Cai Z."/>
        </authorList>
    </citation>
    <scope>NUCLEOTIDE SEQUENCE [LARGE SCALE GENOMIC DNA]</scope>
</reference>
<proteinExistence type="predicted"/>
<evidence type="ECO:0000313" key="3">
    <source>
        <dbReference type="Proteomes" id="UP000256970"/>
    </source>
</evidence>
<feature type="compositionally biased region" description="Low complexity" evidence="1">
    <location>
        <begin position="89"/>
        <end position="122"/>
    </location>
</feature>
<feature type="region of interest" description="Disordered" evidence="1">
    <location>
        <begin position="49"/>
        <end position="199"/>
    </location>
</feature>
<organism evidence="2 3">
    <name type="scientific">Tetradesmus obliquus</name>
    <name type="common">Green alga</name>
    <name type="synonym">Acutodesmus obliquus</name>
    <dbReference type="NCBI Taxonomy" id="3088"/>
    <lineage>
        <taxon>Eukaryota</taxon>
        <taxon>Viridiplantae</taxon>
        <taxon>Chlorophyta</taxon>
        <taxon>core chlorophytes</taxon>
        <taxon>Chlorophyceae</taxon>
        <taxon>CS clade</taxon>
        <taxon>Sphaeropleales</taxon>
        <taxon>Scenedesmaceae</taxon>
        <taxon>Tetradesmus</taxon>
    </lineage>
</organism>
<feature type="region of interest" description="Disordered" evidence="1">
    <location>
        <begin position="316"/>
        <end position="344"/>
    </location>
</feature>
<accession>A0A383V674</accession>
<dbReference type="EMBL" id="FNXT01000048">
    <property type="protein sequence ID" value="SZX60209.1"/>
    <property type="molecule type" value="Genomic_DNA"/>
</dbReference>
<dbReference type="Proteomes" id="UP000256970">
    <property type="component" value="Unassembled WGS sequence"/>
</dbReference>
<evidence type="ECO:0000256" key="1">
    <source>
        <dbReference type="SAM" id="MobiDB-lite"/>
    </source>
</evidence>